<dbReference type="AlphaFoldDB" id="A0A2W2BE97"/>
<accession>A0A2W2BE97</accession>
<dbReference type="Proteomes" id="UP000248745">
    <property type="component" value="Unassembled WGS sequence"/>
</dbReference>
<proteinExistence type="predicted"/>
<evidence type="ECO:0000313" key="1">
    <source>
        <dbReference type="EMBL" id="PZF74589.1"/>
    </source>
</evidence>
<sequence>MCTAVLLFADKPVHAQKKKKNKEEKKEISIYDIDTLSHPIPNNRASFHINIDKEQKHADAMDGKVDGVIVYAADTTLTAMLSRTMLRDIDQIQVMIENMPVNNTDKMMENQTRIRYLRAVLSLVRSFNNDARVDAVYYKRTVANLKQLIIARNEDRLMAFVKDNTNEYTLANAELLDGYPDARNYLFTEMGKQNPKMMIKRLSQFANEPFADDIIASAARVVPNEVYNYAASTNYTLSSAVKRCKDPLVQTIVRINAESKAPLKAMPFLSDIYNKRKTIAEIDKITSDPDLFYKNLVRLKLQNDSLGGDTYTDELQYRGLKYVRDMNDLHESPDAVRFKCIDGFTPEELYFLMVYGQDEIYTSSFLGTYKRMMERMKPAKGDELLAKVHYDHFRTFIRMCAGYNTLSTFLQTMDESQKSALMKDFVADLEKGKENELEDAVDVADAFGSIADSTLSDFLLNQVRANYERCAQIKSKKGVIVYGLLATLFKGSQGGDNNVGNVSAELNLPPISLVPYKSLINDSGIVYEQIFFFGDDDGKTAYTGFMSNFKDGKWKVTNDKYWTTITSTPAAGKPVVIYANLPIPEPGDEEAQDKLAQYLSARDIHPTVIIHRGHSYHLPLTIDKMAPENKIVMLGSCGGYHNLATVLDHSPEAHIISSKQTGSMSVNEPIIKAINTQLLGGNDIDWVAMWTSLRLYFDTKPADKDKFSDYVPPYKNLGAIFIKAYRRISNSTER</sequence>
<name>A0A2W2BE97_9BACT</name>
<comment type="caution">
    <text evidence="1">The sequence shown here is derived from an EMBL/GenBank/DDBJ whole genome shotgun (WGS) entry which is preliminary data.</text>
</comment>
<reference evidence="1 2" key="1">
    <citation type="submission" date="2018-06" db="EMBL/GenBank/DDBJ databases">
        <title>Mucibacter soli gen. nov., sp. nov., a new member of the family Chitinophagaceae producing mucin.</title>
        <authorList>
            <person name="Kim M.-K."/>
            <person name="Park S."/>
            <person name="Kim T.-S."/>
            <person name="Joung Y."/>
            <person name="Han J.-H."/>
            <person name="Kim S.B."/>
        </authorList>
    </citation>
    <scope>NUCLEOTIDE SEQUENCE [LARGE SCALE GENOMIC DNA]</scope>
    <source>
        <strain evidence="1 2">R1-15</strain>
    </source>
</reference>
<protein>
    <submittedName>
        <fullName evidence="1">Uncharacterized protein</fullName>
    </submittedName>
</protein>
<evidence type="ECO:0000313" key="2">
    <source>
        <dbReference type="Proteomes" id="UP000248745"/>
    </source>
</evidence>
<keyword evidence="2" id="KW-1185">Reference proteome</keyword>
<dbReference type="EMBL" id="QKTW01000003">
    <property type="protein sequence ID" value="PZF74589.1"/>
    <property type="molecule type" value="Genomic_DNA"/>
</dbReference>
<organism evidence="1 2">
    <name type="scientific">Taibaiella soli</name>
    <dbReference type="NCBI Taxonomy" id="1649169"/>
    <lineage>
        <taxon>Bacteria</taxon>
        <taxon>Pseudomonadati</taxon>
        <taxon>Bacteroidota</taxon>
        <taxon>Chitinophagia</taxon>
        <taxon>Chitinophagales</taxon>
        <taxon>Chitinophagaceae</taxon>
        <taxon>Taibaiella</taxon>
    </lineage>
</organism>
<gene>
    <name evidence="1" type="ORF">DN068_03155</name>
</gene>